<dbReference type="OrthoDB" id="9768004at2"/>
<dbReference type="InterPro" id="IPR001309">
    <property type="entry name" value="Pept_C14_p20"/>
</dbReference>
<organism evidence="3 4">
    <name type="scientific">Aquabacterium soli</name>
    <dbReference type="NCBI Taxonomy" id="2493092"/>
    <lineage>
        <taxon>Bacteria</taxon>
        <taxon>Pseudomonadati</taxon>
        <taxon>Pseudomonadota</taxon>
        <taxon>Betaproteobacteria</taxon>
        <taxon>Burkholderiales</taxon>
        <taxon>Aquabacterium</taxon>
    </lineage>
</organism>
<dbReference type="Proteomes" id="UP000269265">
    <property type="component" value="Unassembled WGS sequence"/>
</dbReference>
<dbReference type="AlphaFoldDB" id="A0A426VH58"/>
<keyword evidence="4" id="KW-1185">Reference proteome</keyword>
<protein>
    <recommendedName>
        <fullName evidence="2">Caspase family p20 domain-containing protein</fullName>
    </recommendedName>
</protein>
<dbReference type="InterPro" id="IPR011600">
    <property type="entry name" value="Pept_C14_caspase"/>
</dbReference>
<dbReference type="Gene3D" id="3.40.50.1460">
    <property type="match status" value="1"/>
</dbReference>
<name>A0A426VH58_9BURK</name>
<feature type="compositionally biased region" description="Low complexity" evidence="1">
    <location>
        <begin position="41"/>
        <end position="54"/>
    </location>
</feature>
<evidence type="ECO:0000256" key="1">
    <source>
        <dbReference type="SAM" id="MobiDB-lite"/>
    </source>
</evidence>
<dbReference type="EMBL" id="RSED01000001">
    <property type="protein sequence ID" value="RRS06159.1"/>
    <property type="molecule type" value="Genomic_DNA"/>
</dbReference>
<dbReference type="PROSITE" id="PS50208">
    <property type="entry name" value="CASPASE_P20"/>
    <property type="match status" value="1"/>
</dbReference>
<dbReference type="GO" id="GO:0006508">
    <property type="term" value="P:proteolysis"/>
    <property type="evidence" value="ECO:0007669"/>
    <property type="project" value="InterPro"/>
</dbReference>
<feature type="domain" description="Caspase family p20" evidence="2">
    <location>
        <begin position="59"/>
        <end position="191"/>
    </location>
</feature>
<dbReference type="SUPFAM" id="SSF81901">
    <property type="entry name" value="HCP-like"/>
    <property type="match status" value="1"/>
</dbReference>
<dbReference type="Gene3D" id="1.25.40.10">
    <property type="entry name" value="Tetratricopeptide repeat domain"/>
    <property type="match status" value="1"/>
</dbReference>
<evidence type="ECO:0000313" key="4">
    <source>
        <dbReference type="Proteomes" id="UP000269265"/>
    </source>
</evidence>
<dbReference type="InterPro" id="IPR029030">
    <property type="entry name" value="Caspase-like_dom_sf"/>
</dbReference>
<sequence length="476" mass="51629">MKHPKPDAPDTTRRNLLGLPLVGCLPLGGVSSLASGYTDDGATGPAPRATPAKADGPAPVRLALLIGNRAYPPPFDLPPVHKNVRDLRAVLEKRGFKVTSVVDQDPGNLRRAITQFAQQCQNAPADASVMFYYTGHGMQVEAENLLLGAGVNPSANEPVLLNGSLHFKRDVIDVLPKRPNGLTMTVIDACRTNLRAALQAGDGFNQVEAPVGCLIAFSTGAGKPAISPSVETANTFYTASLVKVLNTASDDITFSDMFRLVKTDVQNTMLNHPIAGIRQMAQFPFIAENVRTKIRLSLLASAQGAPVKFSSQDESALWQQIEASGWPVDLIKLSDDYLKRFPNSTLAGSAQVAREGADDAAKAMRRNDVRLFKSAFFPKAETGNPVWAEIRKAARGDKDAAARIARIYLRGEGVDRDTNRYEGWMQYAAALGNGIASYELAVYYRNLDQPVMAAQFETRARELAYTPPPTLDHNRK</sequence>
<dbReference type="PANTHER" id="PTHR22576">
    <property type="entry name" value="MUCOSA ASSOCIATED LYMPHOID TISSUE LYMPHOMA TRANSLOCATION PROTEIN 1/PARACASPASE"/>
    <property type="match status" value="1"/>
</dbReference>
<dbReference type="SUPFAM" id="SSF52129">
    <property type="entry name" value="Caspase-like"/>
    <property type="match status" value="1"/>
</dbReference>
<reference evidence="3 4" key="1">
    <citation type="submission" date="2018-12" db="EMBL/GenBank/DDBJ databases">
        <title>The whole draft genome of Aquabacterium sp. SJQ9.</title>
        <authorList>
            <person name="Sun L."/>
            <person name="Gao X."/>
            <person name="Chen W."/>
            <person name="Huang K."/>
        </authorList>
    </citation>
    <scope>NUCLEOTIDE SEQUENCE [LARGE SCALE GENOMIC DNA]</scope>
    <source>
        <strain evidence="3 4">SJQ9</strain>
    </source>
</reference>
<dbReference type="RefSeq" id="WP_125241302.1">
    <property type="nucleotide sequence ID" value="NZ_RSED01000001.1"/>
</dbReference>
<evidence type="ECO:0000259" key="2">
    <source>
        <dbReference type="PROSITE" id="PS50208"/>
    </source>
</evidence>
<accession>A0A426VH58</accession>
<evidence type="ECO:0000313" key="3">
    <source>
        <dbReference type="EMBL" id="RRS06159.1"/>
    </source>
</evidence>
<dbReference type="InterPro" id="IPR052039">
    <property type="entry name" value="Caspase-related_regulators"/>
</dbReference>
<gene>
    <name evidence="3" type="ORF">EIP75_00735</name>
</gene>
<feature type="region of interest" description="Disordered" evidence="1">
    <location>
        <begin position="36"/>
        <end position="55"/>
    </location>
</feature>
<dbReference type="Pfam" id="PF00656">
    <property type="entry name" value="Peptidase_C14"/>
    <property type="match status" value="1"/>
</dbReference>
<comment type="caution">
    <text evidence="3">The sequence shown here is derived from an EMBL/GenBank/DDBJ whole genome shotgun (WGS) entry which is preliminary data.</text>
</comment>
<dbReference type="PANTHER" id="PTHR22576:SF37">
    <property type="entry name" value="MUCOSA-ASSOCIATED LYMPHOID TISSUE LYMPHOMA TRANSLOCATION PROTEIN 1"/>
    <property type="match status" value="1"/>
</dbReference>
<dbReference type="InterPro" id="IPR011990">
    <property type="entry name" value="TPR-like_helical_dom_sf"/>
</dbReference>
<proteinExistence type="predicted"/>
<dbReference type="GO" id="GO:0004197">
    <property type="term" value="F:cysteine-type endopeptidase activity"/>
    <property type="evidence" value="ECO:0007669"/>
    <property type="project" value="InterPro"/>
</dbReference>